<organism evidence="9 10">
    <name type="scientific">Archangium lansingense</name>
    <dbReference type="NCBI Taxonomy" id="2995310"/>
    <lineage>
        <taxon>Bacteria</taxon>
        <taxon>Pseudomonadati</taxon>
        <taxon>Myxococcota</taxon>
        <taxon>Myxococcia</taxon>
        <taxon>Myxococcales</taxon>
        <taxon>Cystobacterineae</taxon>
        <taxon>Archangiaceae</taxon>
        <taxon>Archangium</taxon>
    </lineage>
</organism>
<dbReference type="PANTHER" id="PTHR30572:SF4">
    <property type="entry name" value="ABC TRANSPORTER PERMEASE YTRF"/>
    <property type="match status" value="1"/>
</dbReference>
<comment type="similarity">
    <text evidence="6">Belongs to the ABC-4 integral membrane protein family.</text>
</comment>
<evidence type="ECO:0000256" key="1">
    <source>
        <dbReference type="ARBA" id="ARBA00004651"/>
    </source>
</evidence>
<keyword evidence="3 7" id="KW-0812">Transmembrane</keyword>
<evidence type="ECO:0000256" key="5">
    <source>
        <dbReference type="ARBA" id="ARBA00023136"/>
    </source>
</evidence>
<feature type="transmembrane region" description="Helical" evidence="7">
    <location>
        <begin position="584"/>
        <end position="612"/>
    </location>
</feature>
<evidence type="ECO:0000256" key="2">
    <source>
        <dbReference type="ARBA" id="ARBA00022475"/>
    </source>
</evidence>
<dbReference type="PANTHER" id="PTHR30572">
    <property type="entry name" value="MEMBRANE COMPONENT OF TRANSPORTER-RELATED"/>
    <property type="match status" value="1"/>
</dbReference>
<protein>
    <submittedName>
        <fullName evidence="9">FtsX-like permease family protein</fullName>
    </submittedName>
</protein>
<evidence type="ECO:0000256" key="3">
    <source>
        <dbReference type="ARBA" id="ARBA00022692"/>
    </source>
</evidence>
<evidence type="ECO:0000256" key="7">
    <source>
        <dbReference type="SAM" id="Phobius"/>
    </source>
</evidence>
<reference evidence="9 10" key="1">
    <citation type="submission" date="2022-11" db="EMBL/GenBank/DDBJ databases">
        <title>Minimal conservation of predation-associated metabolite biosynthetic gene clusters underscores biosynthetic potential of Myxococcota including descriptions for ten novel species: Archangium lansinium sp. nov., Myxococcus landrumus sp. nov., Nannocystis bai.</title>
        <authorList>
            <person name="Ahearne A."/>
            <person name="Stevens C."/>
            <person name="Phillips K."/>
        </authorList>
    </citation>
    <scope>NUCLEOTIDE SEQUENCE [LARGE SCALE GENOMIC DNA]</scope>
    <source>
        <strain evidence="9 10">MIWBW</strain>
    </source>
</reference>
<dbReference type="EMBL" id="JAPNKA010000001">
    <property type="protein sequence ID" value="MCY1075519.1"/>
    <property type="molecule type" value="Genomic_DNA"/>
</dbReference>
<feature type="domain" description="ABC3 transporter permease C-terminal" evidence="8">
    <location>
        <begin position="543"/>
        <end position="669"/>
    </location>
</feature>
<keyword evidence="5 7" id="KW-0472">Membrane</keyword>
<name>A0ABT4A3F9_9BACT</name>
<comment type="subcellular location">
    <subcellularLocation>
        <location evidence="1">Cell membrane</location>
        <topology evidence="1">Multi-pass membrane protein</topology>
    </subcellularLocation>
</comment>
<dbReference type="InterPro" id="IPR003838">
    <property type="entry name" value="ABC3_permease_C"/>
</dbReference>
<comment type="caution">
    <text evidence="9">The sequence shown here is derived from an EMBL/GenBank/DDBJ whole genome shotgun (WGS) entry which is preliminary data.</text>
</comment>
<evidence type="ECO:0000313" key="10">
    <source>
        <dbReference type="Proteomes" id="UP001207654"/>
    </source>
</evidence>
<accession>A0ABT4A3F9</accession>
<evidence type="ECO:0000256" key="6">
    <source>
        <dbReference type="ARBA" id="ARBA00038076"/>
    </source>
</evidence>
<keyword evidence="4 7" id="KW-1133">Transmembrane helix</keyword>
<dbReference type="Pfam" id="PF02687">
    <property type="entry name" value="FtsX"/>
    <property type="match status" value="1"/>
</dbReference>
<evidence type="ECO:0000259" key="8">
    <source>
        <dbReference type="Pfam" id="PF02687"/>
    </source>
</evidence>
<keyword evidence="2" id="KW-1003">Cell membrane</keyword>
<feature type="transmembrane region" description="Helical" evidence="7">
    <location>
        <begin position="539"/>
        <end position="563"/>
    </location>
</feature>
<dbReference type="RefSeq" id="WP_267534450.1">
    <property type="nucleotide sequence ID" value="NZ_JAPNKA010000001.1"/>
</dbReference>
<feature type="transmembrane region" description="Helical" evidence="7">
    <location>
        <begin position="641"/>
        <end position="661"/>
    </location>
</feature>
<dbReference type="InterPro" id="IPR050250">
    <property type="entry name" value="Macrolide_Exporter_MacB"/>
</dbReference>
<dbReference type="Proteomes" id="UP001207654">
    <property type="component" value="Unassembled WGS sequence"/>
</dbReference>
<evidence type="ECO:0000313" key="9">
    <source>
        <dbReference type="EMBL" id="MCY1075519.1"/>
    </source>
</evidence>
<evidence type="ECO:0000256" key="4">
    <source>
        <dbReference type="ARBA" id="ARBA00022989"/>
    </source>
</evidence>
<sequence>MVLSFALRNILARPRSWIVGLLAAGMAALLTMGLALVGSIAEGTRKSLIESGAGHLQVYHSASGGVPQLLPGPGGSPELVPLPDYAALEPRLRSVEGVAEVVPLEAGGASVFRGNYLDERFAAVRAVAREPASEERRARLGRLAEDLRHTLERVARDAHRREEAFANDVSAREDLLALEEVTSERFWARFTEEPLPALEFLENRVARQAGEGASIGVDYLGTDVPLFARAFSRFELVSGELPPPGTRGLLLGHGAYEQYFKLPIAARLDELKRERERGSTFAGDERARTLVERNLTELGDLLSRLDVERASALRAVLVRQLGHEGELEALLKEFLTLDDGNFDTRYAAFYAELAPHLPLYRVRPGDTLLLRGALEVGSGVAVRVWGTFRFRGLGGDLSRANSTSLVDLVTARLLSDRMTRSQAEEAQRLLNELGLSGSAQEMSATDFGLPTVVDVESVAPGGAEPVFEREAAGPSMRFTDAEQKDGVLHAALVLKPGVSSEDVVERIRLLAGEQKLPLELADWEEVGGFVSGLVGMSRLLLFALALLVGLFVLLVSAGTLLLLARERVGEVGTLRAVGMQRSQVFLGLLWEGLLLGALGSVLGIALGAAVLLGAAGQGLPVRDESLQFFLGGPVLYLRLEAWHALAVGLGCSAVVMGASLVPAWRGSSVTPIVAMRQRED</sequence>
<keyword evidence="10" id="KW-1185">Reference proteome</keyword>
<proteinExistence type="inferred from homology"/>
<gene>
    <name evidence="9" type="ORF">OV287_13590</name>
</gene>